<reference evidence="8" key="1">
    <citation type="journal article" date="2019" name="Int. J. Syst. Evol. Microbiol.">
        <title>The Global Catalogue of Microorganisms (GCM) 10K type strain sequencing project: providing services to taxonomists for standard genome sequencing and annotation.</title>
        <authorList>
            <consortium name="The Broad Institute Genomics Platform"/>
            <consortium name="The Broad Institute Genome Sequencing Center for Infectious Disease"/>
            <person name="Wu L."/>
            <person name="Ma J."/>
        </authorList>
    </citation>
    <scope>NUCLEOTIDE SEQUENCE [LARGE SCALE GENOMIC DNA]</scope>
    <source>
        <strain evidence="8">CCUG 49571</strain>
    </source>
</reference>
<gene>
    <name evidence="7" type="ORF">ACFO3S_08390</name>
</gene>
<comment type="subcellular location">
    <subcellularLocation>
        <location evidence="1">Membrane</location>
        <topology evidence="1">Multi-pass membrane protein</topology>
    </subcellularLocation>
</comment>
<feature type="transmembrane region" description="Helical" evidence="6">
    <location>
        <begin position="31"/>
        <end position="49"/>
    </location>
</feature>
<evidence type="ECO:0000256" key="4">
    <source>
        <dbReference type="ARBA" id="ARBA00022989"/>
    </source>
</evidence>
<dbReference type="PANTHER" id="PTHR31885">
    <property type="entry name" value="GH04784P"/>
    <property type="match status" value="1"/>
</dbReference>
<dbReference type="PANTHER" id="PTHR31885:SF6">
    <property type="entry name" value="GH04784P"/>
    <property type="match status" value="1"/>
</dbReference>
<name>A0ABV9FAJ4_9BACL</name>
<evidence type="ECO:0000256" key="3">
    <source>
        <dbReference type="ARBA" id="ARBA00022692"/>
    </source>
</evidence>
<evidence type="ECO:0000256" key="6">
    <source>
        <dbReference type="SAM" id="Phobius"/>
    </source>
</evidence>
<keyword evidence="5 6" id="KW-0472">Membrane</keyword>
<dbReference type="Pfam" id="PF07947">
    <property type="entry name" value="YhhN"/>
    <property type="match status" value="1"/>
</dbReference>
<accession>A0ABV9FAJ4</accession>
<comment type="caution">
    <text evidence="7">The sequence shown here is derived from an EMBL/GenBank/DDBJ whole genome shotgun (WGS) entry which is preliminary data.</text>
</comment>
<protein>
    <submittedName>
        <fullName evidence="7">Lysoplasmalogenase</fullName>
    </submittedName>
</protein>
<dbReference type="EMBL" id="JBHSEP010000004">
    <property type="protein sequence ID" value="MFC4598258.1"/>
    <property type="molecule type" value="Genomic_DNA"/>
</dbReference>
<evidence type="ECO:0000313" key="7">
    <source>
        <dbReference type="EMBL" id="MFC4598258.1"/>
    </source>
</evidence>
<keyword evidence="4 6" id="KW-1133">Transmembrane helix</keyword>
<dbReference type="RefSeq" id="WP_378094318.1">
    <property type="nucleotide sequence ID" value="NZ_JBHSEP010000004.1"/>
</dbReference>
<evidence type="ECO:0000256" key="5">
    <source>
        <dbReference type="ARBA" id="ARBA00023136"/>
    </source>
</evidence>
<keyword evidence="8" id="KW-1185">Reference proteome</keyword>
<proteinExistence type="inferred from homology"/>
<feature type="transmembrane region" description="Helical" evidence="6">
    <location>
        <begin position="80"/>
        <end position="97"/>
    </location>
</feature>
<evidence type="ECO:0000313" key="8">
    <source>
        <dbReference type="Proteomes" id="UP001596028"/>
    </source>
</evidence>
<keyword evidence="3 6" id="KW-0812">Transmembrane</keyword>
<dbReference type="Proteomes" id="UP001596028">
    <property type="component" value="Unassembled WGS sequence"/>
</dbReference>
<organism evidence="7 8">
    <name type="scientific">Cohnella hongkongensis</name>
    <dbReference type="NCBI Taxonomy" id="178337"/>
    <lineage>
        <taxon>Bacteria</taxon>
        <taxon>Bacillati</taxon>
        <taxon>Bacillota</taxon>
        <taxon>Bacilli</taxon>
        <taxon>Bacillales</taxon>
        <taxon>Paenibacillaceae</taxon>
        <taxon>Cohnella</taxon>
    </lineage>
</organism>
<evidence type="ECO:0000256" key="2">
    <source>
        <dbReference type="ARBA" id="ARBA00007375"/>
    </source>
</evidence>
<feature type="transmembrane region" description="Helical" evidence="6">
    <location>
        <begin position="104"/>
        <end position="123"/>
    </location>
</feature>
<comment type="similarity">
    <text evidence="2">Belongs to the TMEM86 family.</text>
</comment>
<dbReference type="InterPro" id="IPR012506">
    <property type="entry name" value="TMEM86B-like"/>
</dbReference>
<evidence type="ECO:0000256" key="1">
    <source>
        <dbReference type="ARBA" id="ARBA00004141"/>
    </source>
</evidence>
<sequence>MVQSFVLPALIALTGLLYIFAIPSEPEAVKLLFKLIPMALIMVYAYRLSAEFRKRYHWLVMAGLFCCAVGDGTLRWFVVGLSAFLVGHLFYLTAFFGRWRFSKLRIASALPIAAFAFVMGNELTQALTDSGNTGLIVPVLAYVVVISTMGWSAIMTGSRTAIAGSLLFMASDSILSWNMFVSDVAYSGPLIMLTYYSAQFLIASSLREKPAATAGASVSA</sequence>
<feature type="transmembrane region" description="Helical" evidence="6">
    <location>
        <begin position="135"/>
        <end position="154"/>
    </location>
</feature>
<feature type="transmembrane region" description="Helical" evidence="6">
    <location>
        <begin position="56"/>
        <end position="74"/>
    </location>
</feature>